<organism evidence="7 8">
    <name type="scientific">Alkalimonas mucilaginosa</name>
    <dbReference type="NCBI Taxonomy" id="3057676"/>
    <lineage>
        <taxon>Bacteria</taxon>
        <taxon>Pseudomonadati</taxon>
        <taxon>Pseudomonadota</taxon>
        <taxon>Gammaproteobacteria</taxon>
        <taxon>Alkalimonas</taxon>
    </lineage>
</organism>
<dbReference type="PANTHER" id="PTHR43731:SF16">
    <property type="entry name" value="RHOMBOSORTASE"/>
    <property type="match status" value="1"/>
</dbReference>
<evidence type="ECO:0000313" key="8">
    <source>
        <dbReference type="Proteomes" id="UP001339167"/>
    </source>
</evidence>
<evidence type="ECO:0000256" key="5">
    <source>
        <dbReference type="SAM" id="Phobius"/>
    </source>
</evidence>
<dbReference type="GO" id="GO:0016787">
    <property type="term" value="F:hydrolase activity"/>
    <property type="evidence" value="ECO:0007669"/>
    <property type="project" value="UniProtKB-KW"/>
</dbReference>
<evidence type="ECO:0000313" key="7">
    <source>
        <dbReference type="EMBL" id="MEE2025730.1"/>
    </source>
</evidence>
<feature type="transmembrane region" description="Helical" evidence="5">
    <location>
        <begin position="91"/>
        <end position="110"/>
    </location>
</feature>
<feature type="transmembrane region" description="Helical" evidence="5">
    <location>
        <begin position="170"/>
        <end position="194"/>
    </location>
</feature>
<dbReference type="Proteomes" id="UP001339167">
    <property type="component" value="Unassembled WGS sequence"/>
</dbReference>
<dbReference type="RefSeq" id="WP_330089042.1">
    <property type="nucleotide sequence ID" value="NZ_JAUGZK010000016.1"/>
</dbReference>
<evidence type="ECO:0000256" key="1">
    <source>
        <dbReference type="ARBA" id="ARBA00004141"/>
    </source>
</evidence>
<protein>
    <submittedName>
        <fullName evidence="7">Rhombosortase</fullName>
        <ecNumber evidence="7">3.4.21.-</ecNumber>
    </submittedName>
</protein>
<dbReference type="InterPro" id="IPR035952">
    <property type="entry name" value="Rhomboid-like_sf"/>
</dbReference>
<sequence>MQNISLLHRRPSRLSLLTAASFLLSLVLLLWLPDHWVDRFNYQPAALRHGEWWRLLTANLLHTNHWHLLLNLAGLSLLWLLHGQHFNSNRYLLWLLLAGVLTNLLLLLTMPELDRMVGLSGALHAMVVLGALADIRRKDRTGWLLLLLVLAKVGHEQLQGADSQLADLIAAQVAVDAHLAGVVAAMLLFPAWYWRSKKKSTA</sequence>
<comment type="caution">
    <text evidence="7">The sequence shown here is derived from an EMBL/GenBank/DDBJ whole genome shotgun (WGS) entry which is preliminary data.</text>
</comment>
<keyword evidence="2 5" id="KW-0812">Transmembrane</keyword>
<dbReference type="EC" id="3.4.21.-" evidence="7"/>
<dbReference type="InterPro" id="IPR022764">
    <property type="entry name" value="Peptidase_S54_rhomboid_dom"/>
</dbReference>
<dbReference type="SUPFAM" id="SSF144091">
    <property type="entry name" value="Rhomboid-like"/>
    <property type="match status" value="1"/>
</dbReference>
<comment type="subcellular location">
    <subcellularLocation>
        <location evidence="1">Membrane</location>
        <topology evidence="1">Multi-pass membrane protein</topology>
    </subcellularLocation>
</comment>
<evidence type="ECO:0000259" key="6">
    <source>
        <dbReference type="Pfam" id="PF01694"/>
    </source>
</evidence>
<dbReference type="InterPro" id="IPR023826">
    <property type="entry name" value="Rhom-like_SP_proteobac"/>
</dbReference>
<dbReference type="InterPro" id="IPR050925">
    <property type="entry name" value="Rhomboid_protease_S54"/>
</dbReference>
<dbReference type="Gene3D" id="1.20.1540.10">
    <property type="entry name" value="Rhomboid-like"/>
    <property type="match status" value="1"/>
</dbReference>
<feature type="domain" description="Peptidase S54 rhomboid" evidence="6">
    <location>
        <begin position="50"/>
        <end position="188"/>
    </location>
</feature>
<gene>
    <name evidence="7" type="primary">rrtA</name>
    <name evidence="7" type="ORF">QWF21_15945</name>
</gene>
<feature type="transmembrane region" description="Helical" evidence="5">
    <location>
        <begin position="12"/>
        <end position="32"/>
    </location>
</feature>
<name>A0ABU7JJR3_9GAMM</name>
<evidence type="ECO:0000256" key="2">
    <source>
        <dbReference type="ARBA" id="ARBA00022692"/>
    </source>
</evidence>
<dbReference type="PANTHER" id="PTHR43731">
    <property type="entry name" value="RHOMBOID PROTEASE"/>
    <property type="match status" value="1"/>
</dbReference>
<proteinExistence type="predicted"/>
<dbReference type="Pfam" id="PF01694">
    <property type="entry name" value="Rhomboid"/>
    <property type="match status" value="1"/>
</dbReference>
<dbReference type="EMBL" id="JAUGZK010000016">
    <property type="protein sequence ID" value="MEE2025730.1"/>
    <property type="molecule type" value="Genomic_DNA"/>
</dbReference>
<reference evidence="7 8" key="1">
    <citation type="submission" date="2023-06" db="EMBL/GenBank/DDBJ databases">
        <title>Alkalimonas sp., MEB004 an alkaliphilic bacterium isolated from Lonar Lake, India.</title>
        <authorList>
            <person name="Joshi A."/>
            <person name="Thite S."/>
        </authorList>
    </citation>
    <scope>NUCLEOTIDE SEQUENCE [LARGE SCALE GENOMIC DNA]</scope>
    <source>
        <strain evidence="7 8">MEB004</strain>
    </source>
</reference>
<keyword evidence="4 5" id="KW-0472">Membrane</keyword>
<accession>A0ABU7JJR3</accession>
<keyword evidence="8" id="KW-1185">Reference proteome</keyword>
<feature type="transmembrane region" description="Helical" evidence="5">
    <location>
        <begin position="65"/>
        <end position="82"/>
    </location>
</feature>
<keyword evidence="7" id="KW-0378">Hydrolase</keyword>
<evidence type="ECO:0000256" key="4">
    <source>
        <dbReference type="ARBA" id="ARBA00023136"/>
    </source>
</evidence>
<dbReference type="NCBIfam" id="TIGR03902">
    <property type="entry name" value="rhom_GG_sort"/>
    <property type="match status" value="1"/>
</dbReference>
<evidence type="ECO:0000256" key="3">
    <source>
        <dbReference type="ARBA" id="ARBA00022989"/>
    </source>
</evidence>
<keyword evidence="3 5" id="KW-1133">Transmembrane helix</keyword>